<name>A0A8J4BND2_9CHLO</name>
<protein>
    <recommendedName>
        <fullName evidence="5">serine C-palmitoyltransferase</fullName>
        <ecNumber evidence="5">2.3.1.50</ecNumber>
    </recommendedName>
</protein>
<comment type="pathway">
    <text evidence="2">Lipid metabolism; sphingolipid metabolism.</text>
</comment>
<keyword evidence="11" id="KW-0812">Transmembrane</keyword>
<keyword evidence="6" id="KW-0808">Transferase</keyword>
<evidence type="ECO:0000256" key="8">
    <source>
        <dbReference type="ARBA" id="ARBA00022919"/>
    </source>
</evidence>
<evidence type="ECO:0000256" key="6">
    <source>
        <dbReference type="ARBA" id="ARBA00022679"/>
    </source>
</evidence>
<accession>A0A8J4BND2</accession>
<dbReference type="InterPro" id="IPR015424">
    <property type="entry name" value="PyrdxlP-dep_Trfase"/>
</dbReference>
<dbReference type="GO" id="GO:0004758">
    <property type="term" value="F:serine C-palmitoyltransferase activity"/>
    <property type="evidence" value="ECO:0007669"/>
    <property type="project" value="TreeGrafter"/>
</dbReference>
<keyword evidence="10" id="KW-0012">Acyltransferase</keyword>
<feature type="non-terminal residue" evidence="13">
    <location>
        <position position="558"/>
    </location>
</feature>
<organism evidence="13 14">
    <name type="scientific">Volvox africanus</name>
    <dbReference type="NCBI Taxonomy" id="51714"/>
    <lineage>
        <taxon>Eukaryota</taxon>
        <taxon>Viridiplantae</taxon>
        <taxon>Chlorophyta</taxon>
        <taxon>core chlorophytes</taxon>
        <taxon>Chlorophyceae</taxon>
        <taxon>CS clade</taxon>
        <taxon>Chlamydomonadales</taxon>
        <taxon>Volvocaceae</taxon>
        <taxon>Volvox</taxon>
    </lineage>
</organism>
<keyword evidence="11" id="KW-0472">Membrane</keyword>
<dbReference type="AlphaFoldDB" id="A0A8J4BND2"/>
<dbReference type="Proteomes" id="UP000747399">
    <property type="component" value="Unassembled WGS sequence"/>
</dbReference>
<dbReference type="GO" id="GO:0005783">
    <property type="term" value="C:endoplasmic reticulum"/>
    <property type="evidence" value="ECO:0007669"/>
    <property type="project" value="TreeGrafter"/>
</dbReference>
<evidence type="ECO:0000256" key="5">
    <source>
        <dbReference type="ARBA" id="ARBA00013220"/>
    </source>
</evidence>
<evidence type="ECO:0000313" key="14">
    <source>
        <dbReference type="Proteomes" id="UP000747399"/>
    </source>
</evidence>
<reference evidence="13" key="1">
    <citation type="journal article" date="2021" name="Proc. Natl. Acad. Sci. U.S.A.">
        <title>Three genomes in the algal genus Volvox reveal the fate of a haploid sex-determining region after a transition to homothallism.</title>
        <authorList>
            <person name="Yamamoto K."/>
            <person name="Hamaji T."/>
            <person name="Kawai-Toyooka H."/>
            <person name="Matsuzaki R."/>
            <person name="Takahashi F."/>
            <person name="Nishimura Y."/>
            <person name="Kawachi M."/>
            <person name="Noguchi H."/>
            <person name="Minakuchi Y."/>
            <person name="Umen J.G."/>
            <person name="Toyoda A."/>
            <person name="Nozaki H."/>
        </authorList>
    </citation>
    <scope>NUCLEOTIDE SEQUENCE</scope>
    <source>
        <strain evidence="13">NIES-3780</strain>
    </source>
</reference>
<dbReference type="GO" id="GO:0030170">
    <property type="term" value="F:pyridoxal phosphate binding"/>
    <property type="evidence" value="ECO:0007669"/>
    <property type="project" value="InterPro"/>
</dbReference>
<evidence type="ECO:0000256" key="7">
    <source>
        <dbReference type="ARBA" id="ARBA00022898"/>
    </source>
</evidence>
<keyword evidence="7" id="KW-0663">Pyridoxal phosphate</keyword>
<dbReference type="GO" id="GO:0046513">
    <property type="term" value="P:ceramide biosynthetic process"/>
    <property type="evidence" value="ECO:0007669"/>
    <property type="project" value="TreeGrafter"/>
</dbReference>
<dbReference type="EMBL" id="BNCO01000072">
    <property type="protein sequence ID" value="GIL65026.1"/>
    <property type="molecule type" value="Genomic_DNA"/>
</dbReference>
<evidence type="ECO:0000259" key="12">
    <source>
        <dbReference type="Pfam" id="PF00155"/>
    </source>
</evidence>
<comment type="caution">
    <text evidence="13">The sequence shown here is derived from an EMBL/GenBank/DDBJ whole genome shotgun (WGS) entry which is preliminary data.</text>
</comment>
<evidence type="ECO:0000256" key="3">
    <source>
        <dbReference type="ARBA" id="ARBA00004991"/>
    </source>
</evidence>
<evidence type="ECO:0000313" key="13">
    <source>
        <dbReference type="EMBL" id="GIL65026.1"/>
    </source>
</evidence>
<comment type="pathway">
    <text evidence="3">Sphingolipid metabolism.</text>
</comment>
<evidence type="ECO:0000256" key="11">
    <source>
        <dbReference type="SAM" id="Phobius"/>
    </source>
</evidence>
<keyword evidence="11" id="KW-1133">Transmembrane helix</keyword>
<gene>
    <name evidence="13" type="ORF">Vafri_18875</name>
</gene>
<dbReference type="GO" id="GO:0016020">
    <property type="term" value="C:membrane"/>
    <property type="evidence" value="ECO:0007669"/>
    <property type="project" value="GOC"/>
</dbReference>
<comment type="cofactor">
    <cofactor evidence="1">
        <name>pyridoxal 5'-phosphate</name>
        <dbReference type="ChEBI" id="CHEBI:597326"/>
    </cofactor>
</comment>
<dbReference type="InterPro" id="IPR004839">
    <property type="entry name" value="Aminotransferase_I/II_large"/>
</dbReference>
<dbReference type="PANTHER" id="PTHR13693">
    <property type="entry name" value="CLASS II AMINOTRANSFERASE/8-AMINO-7-OXONONANOATE SYNTHASE"/>
    <property type="match status" value="1"/>
</dbReference>
<dbReference type="InterPro" id="IPR015421">
    <property type="entry name" value="PyrdxlP-dep_Trfase_major"/>
</dbReference>
<dbReference type="GO" id="GO:0046512">
    <property type="term" value="P:sphingosine biosynthetic process"/>
    <property type="evidence" value="ECO:0007669"/>
    <property type="project" value="TreeGrafter"/>
</dbReference>
<dbReference type="InterPro" id="IPR015422">
    <property type="entry name" value="PyrdxlP-dep_Trfase_small"/>
</dbReference>
<proteinExistence type="inferred from homology"/>
<keyword evidence="14" id="KW-1185">Reference proteome</keyword>
<dbReference type="Gene3D" id="3.90.1150.10">
    <property type="entry name" value="Aspartate Aminotransferase, domain 1"/>
    <property type="match status" value="1"/>
</dbReference>
<keyword evidence="8" id="KW-0746">Sphingolipid metabolism</keyword>
<dbReference type="EC" id="2.3.1.50" evidence="5"/>
<feature type="transmembrane region" description="Helical" evidence="11">
    <location>
        <begin position="28"/>
        <end position="47"/>
    </location>
</feature>
<evidence type="ECO:0000256" key="10">
    <source>
        <dbReference type="ARBA" id="ARBA00023315"/>
    </source>
</evidence>
<comment type="similarity">
    <text evidence="4">Belongs to the class-II pyridoxal-phosphate-dependent aminotransferase family.</text>
</comment>
<dbReference type="PANTHER" id="PTHR13693:SF2">
    <property type="entry name" value="SERINE PALMITOYLTRANSFERASE 1"/>
    <property type="match status" value="1"/>
</dbReference>
<evidence type="ECO:0000256" key="4">
    <source>
        <dbReference type="ARBA" id="ARBA00008392"/>
    </source>
</evidence>
<dbReference type="InterPro" id="IPR050087">
    <property type="entry name" value="AON_synthase_class-II"/>
</dbReference>
<dbReference type="Gene3D" id="3.40.640.10">
    <property type="entry name" value="Type I PLP-dependent aspartate aminotransferase-like (Major domain)"/>
    <property type="match status" value="1"/>
</dbReference>
<keyword evidence="9" id="KW-0443">Lipid metabolism</keyword>
<dbReference type="Pfam" id="PF00155">
    <property type="entry name" value="Aminotran_1_2"/>
    <property type="match status" value="1"/>
</dbReference>
<evidence type="ECO:0000256" key="9">
    <source>
        <dbReference type="ARBA" id="ARBA00023098"/>
    </source>
</evidence>
<evidence type="ECO:0000256" key="2">
    <source>
        <dbReference type="ARBA" id="ARBA00004760"/>
    </source>
</evidence>
<dbReference type="SUPFAM" id="SSF53383">
    <property type="entry name" value="PLP-dependent transferases"/>
    <property type="match status" value="1"/>
</dbReference>
<evidence type="ECO:0000256" key="1">
    <source>
        <dbReference type="ARBA" id="ARBA00001933"/>
    </source>
</evidence>
<sequence length="558" mass="60838">NTLHVFAHIHVISSSPSGIGSSMSRHRVVAGLALAIVVPLVSAYLVANASAAALSDNEQSLNFFSLSGIANAFRAFWDIVGPGGKLHPAYFLEHKGHLLIEGALILVIVYLALQHSFKVRRHAEEPLTEKEIDQLCKEWSPEPLVPSTAGELAPPESHVITGLEGPYVYLKGRKEKVINVASSNYLNMANNKENKIESIETVNTYGVGSCGPRGFYGTIDKHLDLEKELADFYDTEAAIIYSYDVATIASIIPAFANRKDIIIYDECCSYPIQTGCTVSRARVALFKHNDMDDLTRIIENFEAEEKAKNKPLCRKLIVVEGIYSNYGDMAQLKSIWEIKDKYKYRLMVDESHAFGVLGATGRGACEHFGLKPGQVEIIAASMSHAMGSVGGFCVGDRDIVEHQRLSGSGYCFSASLPPYLAVASSHMLRLLRPDKSGNSPGKELMALLQKRVRALRDQLKGIPGLKLFGGAALPSPVLHMHLAKSSGDAVEDQETMYRIADHVLVNGGVLVGVSQYSKLDIRRPPPSLVIYATVALGEKEILTVVGALRKAVRDVIKA</sequence>
<feature type="domain" description="Aminotransferase class I/classII large" evidence="12">
    <location>
        <begin position="176"/>
        <end position="470"/>
    </location>
</feature>